<sequence length="204" mass="22404">MLYLPITVYKERRTVTAVWIITNIIAQISRITSKKALQHTLSNPVYRDLFSHLTVIIGHFHPVPGQQVGLGVHVLQGHEGRRQAPLAPQPATSTVYREDRADVQILLLLLHSGIGLDPRRDSTLGRPEGQQQEGPARSEHCAALHRLTGGPLTSLTREVIACGPNHLPCLSCWTGIRSRPDSSRVAGEAGNLAKWIAMLALFVN</sequence>
<evidence type="ECO:0000313" key="1">
    <source>
        <dbReference type="EMBL" id="GBL85657.1"/>
    </source>
</evidence>
<proteinExistence type="predicted"/>
<evidence type="ECO:0000313" key="2">
    <source>
        <dbReference type="Proteomes" id="UP000499080"/>
    </source>
</evidence>
<gene>
    <name evidence="1" type="ORF">AVEN_107702_1</name>
</gene>
<comment type="caution">
    <text evidence="1">The sequence shown here is derived from an EMBL/GenBank/DDBJ whole genome shotgun (WGS) entry which is preliminary data.</text>
</comment>
<dbReference type="EMBL" id="BGPR01158212">
    <property type="protein sequence ID" value="GBL85657.1"/>
    <property type="molecule type" value="Genomic_DNA"/>
</dbReference>
<protein>
    <submittedName>
        <fullName evidence="1">Uncharacterized protein</fullName>
    </submittedName>
</protein>
<accession>A0A4Y2B1E1</accession>
<keyword evidence="2" id="KW-1185">Reference proteome</keyword>
<dbReference type="AlphaFoldDB" id="A0A4Y2B1E1"/>
<dbReference type="Proteomes" id="UP000499080">
    <property type="component" value="Unassembled WGS sequence"/>
</dbReference>
<name>A0A4Y2B1E1_ARAVE</name>
<organism evidence="1 2">
    <name type="scientific">Araneus ventricosus</name>
    <name type="common">Orbweaver spider</name>
    <name type="synonym">Epeira ventricosa</name>
    <dbReference type="NCBI Taxonomy" id="182803"/>
    <lineage>
        <taxon>Eukaryota</taxon>
        <taxon>Metazoa</taxon>
        <taxon>Ecdysozoa</taxon>
        <taxon>Arthropoda</taxon>
        <taxon>Chelicerata</taxon>
        <taxon>Arachnida</taxon>
        <taxon>Araneae</taxon>
        <taxon>Araneomorphae</taxon>
        <taxon>Entelegynae</taxon>
        <taxon>Araneoidea</taxon>
        <taxon>Araneidae</taxon>
        <taxon>Araneus</taxon>
    </lineage>
</organism>
<reference evidence="1 2" key="1">
    <citation type="journal article" date="2019" name="Sci. Rep.">
        <title>Orb-weaving spider Araneus ventricosus genome elucidates the spidroin gene catalogue.</title>
        <authorList>
            <person name="Kono N."/>
            <person name="Nakamura H."/>
            <person name="Ohtoshi R."/>
            <person name="Moran D.A.P."/>
            <person name="Shinohara A."/>
            <person name="Yoshida Y."/>
            <person name="Fujiwara M."/>
            <person name="Mori M."/>
            <person name="Tomita M."/>
            <person name="Arakawa K."/>
        </authorList>
    </citation>
    <scope>NUCLEOTIDE SEQUENCE [LARGE SCALE GENOMIC DNA]</scope>
</reference>